<keyword evidence="3" id="KW-1185">Reference proteome</keyword>
<evidence type="ECO:0000313" key="2">
    <source>
        <dbReference type="EMBL" id="SEH49401.1"/>
    </source>
</evidence>
<dbReference type="RefSeq" id="WP_092816591.1">
    <property type="nucleotide sequence ID" value="NZ_FNWU01000003.1"/>
</dbReference>
<sequence>MFPELIETDRLRLTPLWPDRVDVHELYRICSSDPGIETVTEYVTWDPHDTIDETAAFLDRGRSTWEQRSAVNYLIRPAEGEEGAGEIAGCTELRIDWDRRLAEPGIWLRDRFQGSGYAGERAAALLELAFDRLDLAVVAVSHHPDNDRSQRAIERYVDRFGGRREGRLRNDLTFLDGSVHDRVRYTISRSEWRTATDGGTDIL</sequence>
<dbReference type="GO" id="GO:0005737">
    <property type="term" value="C:cytoplasm"/>
    <property type="evidence" value="ECO:0007669"/>
    <property type="project" value="TreeGrafter"/>
</dbReference>
<reference evidence="2 3" key="1">
    <citation type="submission" date="2016-10" db="EMBL/GenBank/DDBJ databases">
        <authorList>
            <person name="de Groot N.N."/>
        </authorList>
    </citation>
    <scope>NUCLEOTIDE SEQUENCE [LARGE SCALE GENOMIC DNA]</scope>
    <source>
        <strain evidence="2 3">IBRC-M10418</strain>
    </source>
</reference>
<evidence type="ECO:0000259" key="1">
    <source>
        <dbReference type="PROSITE" id="PS51186"/>
    </source>
</evidence>
<dbReference type="STRING" id="1267564.SAMN05192561_10370"/>
<feature type="domain" description="N-acetyltransferase" evidence="1">
    <location>
        <begin position="11"/>
        <end position="188"/>
    </location>
</feature>
<dbReference type="PROSITE" id="PS51186">
    <property type="entry name" value="GNAT"/>
    <property type="match status" value="1"/>
</dbReference>
<dbReference type="InterPro" id="IPR000182">
    <property type="entry name" value="GNAT_dom"/>
</dbReference>
<organism evidence="2 3">
    <name type="scientific">Halopenitus malekzadehii</name>
    <dbReference type="NCBI Taxonomy" id="1267564"/>
    <lineage>
        <taxon>Archaea</taxon>
        <taxon>Methanobacteriati</taxon>
        <taxon>Methanobacteriota</taxon>
        <taxon>Stenosarchaea group</taxon>
        <taxon>Halobacteria</taxon>
        <taxon>Halobacteriales</taxon>
        <taxon>Haloferacaceae</taxon>
        <taxon>Halopenitus</taxon>
    </lineage>
</organism>
<keyword evidence="2" id="KW-0808">Transferase</keyword>
<proteinExistence type="predicted"/>
<protein>
    <submittedName>
        <fullName evidence="2">Protein N-acetyltransferase, RimJ/RimL family</fullName>
    </submittedName>
</protein>
<dbReference type="InterPro" id="IPR016181">
    <property type="entry name" value="Acyl_CoA_acyltransferase"/>
</dbReference>
<dbReference type="InterPro" id="IPR051908">
    <property type="entry name" value="Ribosomal_N-acetyltransferase"/>
</dbReference>
<accession>A0A1H6IRY2</accession>
<dbReference type="OrthoDB" id="120213at2157"/>
<dbReference type="PANTHER" id="PTHR43441:SF11">
    <property type="entry name" value="RIBOSOMAL-PROTEIN-SERINE ACETYLTRANSFERASE"/>
    <property type="match status" value="1"/>
</dbReference>
<dbReference type="PANTHER" id="PTHR43441">
    <property type="entry name" value="RIBOSOMAL-PROTEIN-SERINE ACETYLTRANSFERASE"/>
    <property type="match status" value="1"/>
</dbReference>
<dbReference type="Pfam" id="PF13302">
    <property type="entry name" value="Acetyltransf_3"/>
    <property type="match status" value="1"/>
</dbReference>
<dbReference type="SUPFAM" id="SSF55729">
    <property type="entry name" value="Acyl-CoA N-acyltransferases (Nat)"/>
    <property type="match status" value="1"/>
</dbReference>
<dbReference type="GO" id="GO:0008999">
    <property type="term" value="F:protein-N-terminal-alanine acetyltransferase activity"/>
    <property type="evidence" value="ECO:0007669"/>
    <property type="project" value="TreeGrafter"/>
</dbReference>
<dbReference type="Gene3D" id="3.40.630.30">
    <property type="match status" value="1"/>
</dbReference>
<dbReference type="EMBL" id="FNWU01000003">
    <property type="protein sequence ID" value="SEH49401.1"/>
    <property type="molecule type" value="Genomic_DNA"/>
</dbReference>
<dbReference type="Proteomes" id="UP000199215">
    <property type="component" value="Unassembled WGS sequence"/>
</dbReference>
<gene>
    <name evidence="2" type="ORF">SAMN05192561_10370</name>
</gene>
<dbReference type="GO" id="GO:1990189">
    <property type="term" value="F:protein N-terminal-serine acetyltransferase activity"/>
    <property type="evidence" value="ECO:0007669"/>
    <property type="project" value="TreeGrafter"/>
</dbReference>
<evidence type="ECO:0000313" key="3">
    <source>
        <dbReference type="Proteomes" id="UP000199215"/>
    </source>
</evidence>
<dbReference type="AlphaFoldDB" id="A0A1H6IRY2"/>
<name>A0A1H6IRY2_9EURY</name>